<organism evidence="5 6">
    <name type="scientific">Actinomadura rudentiformis</name>
    <dbReference type="NCBI Taxonomy" id="359158"/>
    <lineage>
        <taxon>Bacteria</taxon>
        <taxon>Bacillati</taxon>
        <taxon>Actinomycetota</taxon>
        <taxon>Actinomycetes</taxon>
        <taxon>Streptosporangiales</taxon>
        <taxon>Thermomonosporaceae</taxon>
        <taxon>Actinomadura</taxon>
    </lineage>
</organism>
<accession>A0A6H9YT70</accession>
<feature type="region of interest" description="Disordered" evidence="3">
    <location>
        <begin position="216"/>
        <end position="237"/>
    </location>
</feature>
<comment type="caution">
    <text evidence="5">The sequence shown here is derived from an EMBL/GenBank/DDBJ whole genome shotgun (WGS) entry which is preliminary data.</text>
</comment>
<evidence type="ECO:0000259" key="4">
    <source>
        <dbReference type="PROSITE" id="PS50893"/>
    </source>
</evidence>
<dbReference type="Proteomes" id="UP000468735">
    <property type="component" value="Unassembled WGS sequence"/>
</dbReference>
<dbReference type="GO" id="GO:0016887">
    <property type="term" value="F:ATP hydrolysis activity"/>
    <property type="evidence" value="ECO:0007669"/>
    <property type="project" value="InterPro"/>
</dbReference>
<proteinExistence type="predicted"/>
<dbReference type="AlphaFoldDB" id="A0A6H9YT70"/>
<dbReference type="InterPro" id="IPR027417">
    <property type="entry name" value="P-loop_NTPase"/>
</dbReference>
<evidence type="ECO:0000256" key="2">
    <source>
        <dbReference type="ARBA" id="ARBA00022840"/>
    </source>
</evidence>
<dbReference type="InterPro" id="IPR003439">
    <property type="entry name" value="ABC_transporter-like_ATP-bd"/>
</dbReference>
<dbReference type="Gene3D" id="3.40.50.300">
    <property type="entry name" value="P-loop containing nucleotide triphosphate hydrolases"/>
    <property type="match status" value="1"/>
</dbReference>
<dbReference type="InterPro" id="IPR015854">
    <property type="entry name" value="ABC_transpr_LolD-like"/>
</dbReference>
<dbReference type="GO" id="GO:0005886">
    <property type="term" value="C:plasma membrane"/>
    <property type="evidence" value="ECO:0007669"/>
    <property type="project" value="TreeGrafter"/>
</dbReference>
<dbReference type="PANTHER" id="PTHR24220">
    <property type="entry name" value="IMPORT ATP-BINDING PROTEIN"/>
    <property type="match status" value="1"/>
</dbReference>
<evidence type="ECO:0000256" key="3">
    <source>
        <dbReference type="SAM" id="MobiDB-lite"/>
    </source>
</evidence>
<keyword evidence="6" id="KW-1185">Reference proteome</keyword>
<dbReference type="GO" id="GO:0022857">
    <property type="term" value="F:transmembrane transporter activity"/>
    <property type="evidence" value="ECO:0007669"/>
    <property type="project" value="TreeGrafter"/>
</dbReference>
<gene>
    <name evidence="5" type="ORF">F8566_37475</name>
</gene>
<evidence type="ECO:0000256" key="1">
    <source>
        <dbReference type="ARBA" id="ARBA00022741"/>
    </source>
</evidence>
<evidence type="ECO:0000313" key="6">
    <source>
        <dbReference type="Proteomes" id="UP000468735"/>
    </source>
</evidence>
<dbReference type="InterPro" id="IPR003593">
    <property type="entry name" value="AAA+_ATPase"/>
</dbReference>
<dbReference type="OrthoDB" id="3824003at2"/>
<reference evidence="5 6" key="1">
    <citation type="submission" date="2019-09" db="EMBL/GenBank/DDBJ databases">
        <title>Actinomadura physcomitrii sp. nov., a novel actinomycete isolated from moss [Physcomitrium sphaericum (Ludw) Fuernr].</title>
        <authorList>
            <person name="Zhuang X."/>
            <person name="Liu C."/>
        </authorList>
    </citation>
    <scope>NUCLEOTIDE SEQUENCE [LARGE SCALE GENOMIC DNA]</scope>
    <source>
        <strain evidence="5 6">HMC1</strain>
    </source>
</reference>
<keyword evidence="2 5" id="KW-0067">ATP-binding</keyword>
<dbReference type="GO" id="GO:0005524">
    <property type="term" value="F:ATP binding"/>
    <property type="evidence" value="ECO:0007669"/>
    <property type="project" value="UniProtKB-KW"/>
</dbReference>
<feature type="compositionally biased region" description="Basic and acidic residues" evidence="3">
    <location>
        <begin position="219"/>
        <end position="237"/>
    </location>
</feature>
<name>A0A6H9YT70_9ACTN</name>
<sequence length="237" mass="24831">MHAEGLSHTIDGRAILRDVGLTAAAGERIAVIGPSGSGKSTLLTLLAGVSVPTQGEVRFRGAPVDESARQGIAYVFQGYGLVSLLTAAENVEIALRAAGRTPVKAREIAAEALETLGLTPYSDHLIEELSGGQQQRTAVALAIARRPALLLADEPTAEQDAAHRDLVLKRLLAEAERGAALVVATHDPEVAGQCDRVLTLQDGALKESVLKEGALQDGALKEGESRDGCPEWDSNPH</sequence>
<dbReference type="PROSITE" id="PS50893">
    <property type="entry name" value="ABC_TRANSPORTER_2"/>
    <property type="match status" value="1"/>
</dbReference>
<dbReference type="SUPFAM" id="SSF52540">
    <property type="entry name" value="P-loop containing nucleoside triphosphate hydrolases"/>
    <property type="match status" value="1"/>
</dbReference>
<feature type="domain" description="ABC transporter" evidence="4">
    <location>
        <begin position="1"/>
        <end position="227"/>
    </location>
</feature>
<evidence type="ECO:0000313" key="5">
    <source>
        <dbReference type="EMBL" id="KAB2342800.1"/>
    </source>
</evidence>
<dbReference type="Pfam" id="PF00005">
    <property type="entry name" value="ABC_tran"/>
    <property type="match status" value="1"/>
</dbReference>
<keyword evidence="1" id="KW-0547">Nucleotide-binding</keyword>
<dbReference type="EMBL" id="WBMT01000021">
    <property type="protein sequence ID" value="KAB2342800.1"/>
    <property type="molecule type" value="Genomic_DNA"/>
</dbReference>
<protein>
    <submittedName>
        <fullName evidence="5">ATP-binding cassette domain-containing protein</fullName>
    </submittedName>
</protein>
<dbReference type="SMART" id="SM00382">
    <property type="entry name" value="AAA"/>
    <property type="match status" value="1"/>
</dbReference>